<gene>
    <name evidence="2" type="ORF">FAES_pFAES01065</name>
</gene>
<name>I0KHF6_9BACT</name>
<sequence length="238" mass="26318">MSLPLLSAFLVHFASTQKCRRAIRTCKNRQSTGVAQCFSYWPLPLFSKLYFSKTPNRMCSMFRLKTLWLLGCCLLITYVGLAQNVNLNGNPAASVGIDGQFTNPILSRMPTFLKFVWAVCGLTALIGGLRIYARVQAGTGDFAVEVWRLGSAIIGVSMIALFLQGWVGRRMPSVTSSRFGTDKLLYRGTEDNSAIADPTAGTLAPTAYRPGSDAQVDSIRNYYRVASDSLREYTRLTR</sequence>
<protein>
    <submittedName>
        <fullName evidence="2">Uncharacterized protein</fullName>
    </submittedName>
</protein>
<feature type="transmembrane region" description="Helical" evidence="1">
    <location>
        <begin position="62"/>
        <end position="81"/>
    </location>
</feature>
<feature type="transmembrane region" description="Helical" evidence="1">
    <location>
        <begin position="115"/>
        <end position="133"/>
    </location>
</feature>
<keyword evidence="1" id="KW-0812">Transmembrane</keyword>
<dbReference type="AlphaFoldDB" id="I0KHF6"/>
<feature type="transmembrane region" description="Helical" evidence="1">
    <location>
        <begin position="145"/>
        <end position="167"/>
    </location>
</feature>
<evidence type="ECO:0000256" key="1">
    <source>
        <dbReference type="SAM" id="Phobius"/>
    </source>
</evidence>
<dbReference type="HOGENOM" id="CLU_1164488_0_0_10"/>
<dbReference type="Proteomes" id="UP000011058">
    <property type="component" value="Plasmid pFAES01"/>
</dbReference>
<dbReference type="KEGG" id="fae:FAES_pFAES01065"/>
<geneLocation type="plasmid" evidence="2 3">
    <name>pFAES01</name>
</geneLocation>
<dbReference type="InterPro" id="IPR025408">
    <property type="entry name" value="DUF4134"/>
</dbReference>
<dbReference type="Pfam" id="PF13572">
    <property type="entry name" value="DUF4134"/>
    <property type="match status" value="1"/>
</dbReference>
<proteinExistence type="predicted"/>
<keyword evidence="1" id="KW-1133">Transmembrane helix</keyword>
<keyword evidence="1" id="KW-0472">Membrane</keyword>
<accession>I0KHF6</accession>
<organism evidence="2 3">
    <name type="scientific">Fibrella aestuarina BUZ 2</name>
    <dbReference type="NCBI Taxonomy" id="1166018"/>
    <lineage>
        <taxon>Bacteria</taxon>
        <taxon>Pseudomonadati</taxon>
        <taxon>Bacteroidota</taxon>
        <taxon>Cytophagia</taxon>
        <taxon>Cytophagales</taxon>
        <taxon>Spirosomataceae</taxon>
        <taxon>Fibrella</taxon>
    </lineage>
</organism>
<dbReference type="eggNOG" id="ENOG5033P65">
    <property type="taxonomic scope" value="Bacteria"/>
</dbReference>
<reference evidence="2 3" key="1">
    <citation type="journal article" date="2012" name="J. Bacteriol.">
        <title>Genome Sequence of Fibrella aestuarina BUZ 2T, a Filamentous Marine Bacterium.</title>
        <authorList>
            <person name="Filippini M."/>
            <person name="Qi W."/>
            <person name="Blom J."/>
            <person name="Goesmann A."/>
            <person name="Smits T.H."/>
            <person name="Bagheri H.C."/>
        </authorList>
    </citation>
    <scope>NUCLEOTIDE SEQUENCE [LARGE SCALE GENOMIC DNA]</scope>
    <source>
        <strain evidence="3">BUZ 2T</strain>
        <plasmid evidence="2 3">pFAES01</plasmid>
    </source>
</reference>
<dbReference type="EMBL" id="HE796684">
    <property type="protein sequence ID" value="CCH03559.1"/>
    <property type="molecule type" value="Genomic_DNA"/>
</dbReference>
<keyword evidence="2" id="KW-0614">Plasmid</keyword>
<keyword evidence="3" id="KW-1185">Reference proteome</keyword>
<evidence type="ECO:0000313" key="2">
    <source>
        <dbReference type="EMBL" id="CCH03559.1"/>
    </source>
</evidence>
<evidence type="ECO:0000313" key="3">
    <source>
        <dbReference type="Proteomes" id="UP000011058"/>
    </source>
</evidence>